<feature type="region of interest" description="Disordered" evidence="10">
    <location>
        <begin position="211"/>
        <end position="231"/>
    </location>
</feature>
<dbReference type="CDD" id="cd00174">
    <property type="entry name" value="SH3"/>
    <property type="match status" value="2"/>
</dbReference>
<evidence type="ECO:0000259" key="13">
    <source>
        <dbReference type="PROSITE" id="PS51021"/>
    </source>
</evidence>
<evidence type="ECO:0000256" key="9">
    <source>
        <dbReference type="SAM" id="Coils"/>
    </source>
</evidence>
<gene>
    <name evidence="14" type="ORF">BRAFLDRAFT_91062</name>
</gene>
<evidence type="ECO:0000256" key="5">
    <source>
        <dbReference type="ARBA" id="ARBA00022658"/>
    </source>
</evidence>
<dbReference type="InParanoid" id="C3Y473"/>
<keyword evidence="9" id="KW-0175">Coiled coil</keyword>
<dbReference type="STRING" id="7739.C3Y473"/>
<dbReference type="PRINTS" id="PR00499">
    <property type="entry name" value="P67PHOX"/>
</dbReference>
<dbReference type="InterPro" id="IPR036028">
    <property type="entry name" value="SH3-like_dom_sf"/>
</dbReference>
<dbReference type="CDD" id="cd11796">
    <property type="entry name" value="SH3_DNMBP_N3"/>
    <property type="match status" value="1"/>
</dbReference>
<feature type="domain" description="SH3" evidence="11">
    <location>
        <begin position="342"/>
        <end position="402"/>
    </location>
</feature>
<dbReference type="GO" id="GO:0070161">
    <property type="term" value="C:anchoring junction"/>
    <property type="evidence" value="ECO:0007669"/>
    <property type="project" value="UniProtKB-SubCell"/>
</dbReference>
<dbReference type="InterPro" id="IPR004148">
    <property type="entry name" value="BAR_dom"/>
</dbReference>
<dbReference type="PROSITE" id="PS51021">
    <property type="entry name" value="BAR"/>
    <property type="match status" value="1"/>
</dbReference>
<dbReference type="SMART" id="SM00721">
    <property type="entry name" value="BAR"/>
    <property type="match status" value="1"/>
</dbReference>
<dbReference type="InterPro" id="IPR001331">
    <property type="entry name" value="GDS_CDC24_CS"/>
</dbReference>
<dbReference type="SUPFAM" id="SSF48065">
    <property type="entry name" value="DBL homology domain (DH-domain)"/>
    <property type="match status" value="1"/>
</dbReference>
<keyword evidence="4 8" id="KW-0728">SH3 domain</keyword>
<evidence type="ECO:0000256" key="1">
    <source>
        <dbReference type="ARBA" id="ARBA00004282"/>
    </source>
</evidence>
<sequence length="1604" mass="178168">MSGLSMEPGSYVRVLFDFETYEPGELSLRTGDVVRVVRQVNQDWLKGELDSMSGNFPCNFVEQVPVPAVRPGQRLAVGVEDFPAQQEGDLDIRKGDIILITEDIDGNWYRGECRSKTGIFPSLFCKDLPAPRSQESAITADKAEGVLGQAEVLQDLQAQLDEELTLYQGDIVNITRVVDQDWYEGEIAGRTGIFPSAFVKLLTPLKGQTQSIVDSLPSDDSDSESEDEDEMPCARAIFPFQGKDSSELTFKEGDKITLLNRYDEDWIEGELDGDIGIFPATFVEIIIDLPRFDDEGNEITQDALQAGHAGTSQDPLQTSDTKSQQESVRMSESGQPSVHDPYAGQTARALFRFDAAERTDLPLEEGETVTIISKVDSDWFEARKPTGDSGLVPVGYLEVIKPGSETEGKDLNDKSQQDTNSGKYARALFEFEPSVEADIRLVPDQLYRIIRVVDKDWMEVQDEAGQAGVCPASYLHIMDGSYKDSHTPAPSETQPEMARTVEHSKTTMENKPQLNKPDKPGVKPKPDLKPKPSGKPTVTAEKPSGVKVLDQKPMRATAAASHGPFAAVQASLGPSRMSLDSDTSGYSSGYSQEDLTGQRQSATLPAAQYIPQPQEPAPAPAAAIPSRKAPPRPQQVPQPQRKVPPPRPAQPKRPPPPSQARNIQRPPSPLIPRQRNTIWYVELPEGLASPLVPSSSGAAPVRPAPRRKDGAGPVPSRPMSSVEPQGSAGGQRPSVPQRPHSMAVPARKGADLIDLGQSFDGQDAEDGLEVDEGMIQSLQERIAQVEADLLAYESQKQELQAQLASAQGPEVEQAQENLEFCDSNIEGLTAELNELRDNLKYIAPPPREQPDTGVSLEEIRRKKAEKRERVVQEIIQTERDYVRDLHVITQGMLVPLREEKLQTAEMNVLFGNIEDVQQLAQRFLPALEQSAEGVDPEEQKLGETFLSFSQDLEETYKLYCRNHDDALALLEKYEEIEEIQESITRCLANQSRKYWLSVLNVLKLSLQKLKKTADSTHVGAMPGTAVSMRNNNATSEGQALDSATLDKVNLKEKWRMAVIDLSSLLIKPVQRVLKYPLLLNELLSTTEDDHQDKTNILAAVNRMTDVATAINEDKRRKDLVMKYRKVDDDVTLSQKISKISFHSIRKKGSRFTGRLIHMMGQSELTMDERFNEADRKFHNMEKTTKVFIRNVSENLRQMQEGFQAQLLVAEDITDFYAEKANRQDIENYRTAYRTIVSTHLPKYKSFVEERVVSPLTALVLMYQAPNKLIQKRYDKMLDYDNKRKNSEKAKGSDKSRSAQEDLKIAKNTYEALNAQLLDELPKLHTMSTALLQDCVKNFVIAHRNIQDAARKELYALLQLPALLSEGDDILETFQARHSQVVEQLSAVSFAGQGLGTKRPDKGDRKQSRKSVAEPAQDQGGGPQTDTQKAQLQARYPGSLYKASKQHTPTQPMDLCIAEGDLIGVIKQQDPMGGQDRWFVDNGEQKGLVPSSCLTPVTETPPSGSATAAPDMDLLGPEPSVTQPSYDASAGDYGSAGADTEETTYQYYAEYGFSARAETELTIHEGQVVTVLQPYDLQGNPEWWLVQHEEGQGYVPSNYLNRREV</sequence>
<keyword evidence="5" id="KW-0344">Guanine-nucleotide releasing factor</keyword>
<evidence type="ECO:0000256" key="2">
    <source>
        <dbReference type="ARBA" id="ARBA00004348"/>
    </source>
</evidence>
<feature type="coiled-coil region" evidence="9">
    <location>
        <begin position="768"/>
        <end position="876"/>
    </location>
</feature>
<feature type="domain" description="DH" evidence="12">
    <location>
        <begin position="866"/>
        <end position="1113"/>
    </location>
</feature>
<evidence type="ECO:0000256" key="10">
    <source>
        <dbReference type="SAM" id="MobiDB-lite"/>
    </source>
</evidence>
<feature type="domain" description="SH3" evidence="11">
    <location>
        <begin position="71"/>
        <end position="130"/>
    </location>
</feature>
<feature type="compositionally biased region" description="Basic and acidic residues" evidence="10">
    <location>
        <begin position="516"/>
        <end position="530"/>
    </location>
</feature>
<dbReference type="Pfam" id="PF14604">
    <property type="entry name" value="SH3_9"/>
    <property type="match status" value="2"/>
</dbReference>
<dbReference type="Pfam" id="PF00621">
    <property type="entry name" value="RhoGEF"/>
    <property type="match status" value="2"/>
</dbReference>
<dbReference type="GO" id="GO:0005795">
    <property type="term" value="C:Golgi stack"/>
    <property type="evidence" value="ECO:0007669"/>
    <property type="project" value="UniProtKB-SubCell"/>
</dbReference>
<proteinExistence type="predicted"/>
<dbReference type="FunFam" id="2.30.30.40:FF:000420">
    <property type="entry name" value="Predicted protein"/>
    <property type="match status" value="1"/>
</dbReference>
<feature type="compositionally biased region" description="Low complexity" evidence="10">
    <location>
        <begin position="578"/>
        <end position="591"/>
    </location>
</feature>
<feature type="compositionally biased region" description="Polar residues" evidence="10">
    <location>
        <begin position="593"/>
        <end position="603"/>
    </location>
</feature>
<evidence type="ECO:0000256" key="4">
    <source>
        <dbReference type="ARBA" id="ARBA00022443"/>
    </source>
</evidence>
<evidence type="ECO:0000259" key="11">
    <source>
        <dbReference type="PROSITE" id="PS50002"/>
    </source>
</evidence>
<evidence type="ECO:0000256" key="8">
    <source>
        <dbReference type="PROSITE-ProRule" id="PRU00192"/>
    </source>
</evidence>
<feature type="domain" description="BAR" evidence="13">
    <location>
        <begin position="1155"/>
        <end position="1386"/>
    </location>
</feature>
<dbReference type="FunFam" id="1.20.900.10:FF:000016">
    <property type="entry name" value="Rho guanine nucleotide exchange factor 6"/>
    <property type="match status" value="1"/>
</dbReference>
<comment type="subcellular location">
    <subcellularLocation>
        <location evidence="1">Cell junction</location>
    </subcellularLocation>
    <subcellularLocation>
        <location evidence="2">Golgi apparatus</location>
        <location evidence="2">Golgi stack</location>
    </subcellularLocation>
</comment>
<dbReference type="PROSITE" id="PS00741">
    <property type="entry name" value="DH_1"/>
    <property type="match status" value="1"/>
</dbReference>
<feature type="domain" description="SH3" evidence="11">
    <location>
        <begin position="229"/>
        <end position="288"/>
    </location>
</feature>
<dbReference type="PANTHER" id="PTHR22834">
    <property type="entry name" value="NUCLEAR FUSION PROTEIN FUS2"/>
    <property type="match status" value="1"/>
</dbReference>
<dbReference type="EMBL" id="GG666484">
    <property type="protein sequence ID" value="EEN65099.1"/>
    <property type="molecule type" value="Genomic_DNA"/>
</dbReference>
<dbReference type="InterPro" id="IPR035899">
    <property type="entry name" value="DBL_dom_sf"/>
</dbReference>
<feature type="domain" description="SH3" evidence="11">
    <location>
        <begin position="7"/>
        <end position="66"/>
    </location>
</feature>
<feature type="region of interest" description="Disordered" evidence="10">
    <location>
        <begin position="1492"/>
        <end position="1513"/>
    </location>
</feature>
<feature type="region of interest" description="Disordered" evidence="10">
    <location>
        <begin position="307"/>
        <end position="341"/>
    </location>
</feature>
<feature type="compositionally biased region" description="Polar residues" evidence="10">
    <location>
        <begin position="1492"/>
        <end position="1505"/>
    </location>
</feature>
<feature type="region of interest" description="Disordered" evidence="10">
    <location>
        <begin position="575"/>
        <end position="674"/>
    </location>
</feature>
<dbReference type="PANTHER" id="PTHR22834:SF20">
    <property type="entry name" value="SH3 DOMAIN-CONTAINING PROTEIN"/>
    <property type="match status" value="1"/>
</dbReference>
<dbReference type="InterPro" id="IPR000219">
    <property type="entry name" value="DH_dom"/>
</dbReference>
<evidence type="ECO:0000256" key="3">
    <source>
        <dbReference type="ARBA" id="ARBA00018186"/>
    </source>
</evidence>
<dbReference type="eggNOG" id="KOG4225">
    <property type="taxonomic scope" value="Eukaryota"/>
</dbReference>
<feature type="domain" description="SH3" evidence="11">
    <location>
        <begin position="1435"/>
        <end position="1498"/>
    </location>
</feature>
<accession>C3Y473</accession>
<organism>
    <name type="scientific">Branchiostoma floridae</name>
    <name type="common">Florida lancelet</name>
    <name type="synonym">Amphioxus</name>
    <dbReference type="NCBI Taxonomy" id="7739"/>
    <lineage>
        <taxon>Eukaryota</taxon>
        <taxon>Metazoa</taxon>
        <taxon>Chordata</taxon>
        <taxon>Cephalochordata</taxon>
        <taxon>Leptocardii</taxon>
        <taxon>Amphioxiformes</taxon>
        <taxon>Branchiostomatidae</taxon>
        <taxon>Branchiostoma</taxon>
    </lineage>
</organism>
<feature type="region of interest" description="Disordered" evidence="10">
    <location>
        <begin position="481"/>
        <end position="562"/>
    </location>
</feature>
<feature type="compositionally biased region" description="Polar residues" evidence="10">
    <location>
        <begin position="310"/>
        <end position="336"/>
    </location>
</feature>
<dbReference type="GO" id="GO:0035556">
    <property type="term" value="P:intracellular signal transduction"/>
    <property type="evidence" value="ECO:0007669"/>
    <property type="project" value="InterPro"/>
</dbReference>
<dbReference type="Gene3D" id="1.20.900.10">
    <property type="entry name" value="Dbl homology (DH) domain"/>
    <property type="match status" value="2"/>
</dbReference>
<reference evidence="14" key="1">
    <citation type="journal article" date="2008" name="Nature">
        <title>The amphioxus genome and the evolution of the chordate karyotype.</title>
        <authorList>
            <consortium name="US DOE Joint Genome Institute (JGI-PGF)"/>
            <person name="Putnam N.H."/>
            <person name="Butts T."/>
            <person name="Ferrier D.E.K."/>
            <person name="Furlong R.F."/>
            <person name="Hellsten U."/>
            <person name="Kawashima T."/>
            <person name="Robinson-Rechavi M."/>
            <person name="Shoguchi E."/>
            <person name="Terry A."/>
            <person name="Yu J.-K."/>
            <person name="Benito-Gutierrez E.L."/>
            <person name="Dubchak I."/>
            <person name="Garcia-Fernandez J."/>
            <person name="Gibson-Brown J.J."/>
            <person name="Grigoriev I.V."/>
            <person name="Horton A.C."/>
            <person name="de Jong P.J."/>
            <person name="Jurka J."/>
            <person name="Kapitonov V.V."/>
            <person name="Kohara Y."/>
            <person name="Kuroki Y."/>
            <person name="Lindquist E."/>
            <person name="Lucas S."/>
            <person name="Osoegawa K."/>
            <person name="Pennacchio L.A."/>
            <person name="Salamov A.A."/>
            <person name="Satou Y."/>
            <person name="Sauka-Spengler T."/>
            <person name="Schmutz J."/>
            <person name="Shin-I T."/>
            <person name="Toyoda A."/>
            <person name="Bronner-Fraser M."/>
            <person name="Fujiyama A."/>
            <person name="Holland L.Z."/>
            <person name="Holland P.W.H."/>
            <person name="Satoh N."/>
            <person name="Rokhsar D.S."/>
        </authorList>
    </citation>
    <scope>NUCLEOTIDE SEQUENCE [LARGE SCALE GENOMIC DNA]</scope>
    <source>
        <strain evidence="14">S238N-H82</strain>
        <tissue evidence="14">Testes</tissue>
    </source>
</reference>
<dbReference type="CDD" id="cd00160">
    <property type="entry name" value="RhoGEF"/>
    <property type="match status" value="1"/>
</dbReference>
<dbReference type="InterPro" id="IPR051492">
    <property type="entry name" value="Dynamin-Rho_GEF"/>
</dbReference>
<dbReference type="SUPFAM" id="SSF103657">
    <property type="entry name" value="BAR/IMD domain-like"/>
    <property type="match status" value="1"/>
</dbReference>
<dbReference type="eggNOG" id="KOG3519">
    <property type="taxonomic scope" value="Eukaryota"/>
</dbReference>
<dbReference type="CDD" id="cd11800">
    <property type="entry name" value="SH3_DNMBP_C2_like"/>
    <property type="match status" value="1"/>
</dbReference>
<keyword evidence="6" id="KW-0965">Cell junction</keyword>
<feature type="domain" description="SH3" evidence="11">
    <location>
        <begin position="1541"/>
        <end position="1604"/>
    </location>
</feature>
<feature type="compositionally biased region" description="Pro residues" evidence="10">
    <location>
        <begin position="631"/>
        <end position="658"/>
    </location>
</feature>
<feature type="region of interest" description="Disordered" evidence="10">
    <location>
        <begin position="1391"/>
        <end position="1429"/>
    </location>
</feature>
<dbReference type="SMART" id="SM00326">
    <property type="entry name" value="SH3"/>
    <property type="match status" value="8"/>
</dbReference>
<dbReference type="Pfam" id="PF03114">
    <property type="entry name" value="BAR"/>
    <property type="match status" value="1"/>
</dbReference>
<dbReference type="InterPro" id="IPR027267">
    <property type="entry name" value="AH/BAR_dom_sf"/>
</dbReference>
<feature type="domain" description="SH3" evidence="11">
    <location>
        <begin position="145"/>
        <end position="204"/>
    </location>
</feature>
<dbReference type="SMART" id="SM00325">
    <property type="entry name" value="RhoGEF"/>
    <property type="match status" value="1"/>
</dbReference>
<dbReference type="PROSITE" id="PS50002">
    <property type="entry name" value="SH3"/>
    <property type="match status" value="8"/>
</dbReference>
<dbReference type="Pfam" id="PF00018">
    <property type="entry name" value="SH3_1"/>
    <property type="match status" value="4"/>
</dbReference>
<name>C3Y473_BRAFL</name>
<dbReference type="CDD" id="cd07589">
    <property type="entry name" value="BAR_DNMBP"/>
    <property type="match status" value="1"/>
</dbReference>
<dbReference type="PROSITE" id="PS50010">
    <property type="entry name" value="DH_2"/>
    <property type="match status" value="1"/>
</dbReference>
<dbReference type="Gene3D" id="2.30.30.40">
    <property type="entry name" value="SH3 Domains"/>
    <property type="match status" value="8"/>
</dbReference>
<feature type="domain" description="SH3" evidence="11">
    <location>
        <begin position="420"/>
        <end position="480"/>
    </location>
</feature>
<dbReference type="InterPro" id="IPR035819">
    <property type="entry name" value="DNMBP_SH3_N3"/>
</dbReference>
<dbReference type="SUPFAM" id="SSF50044">
    <property type="entry name" value="SH3-domain"/>
    <property type="match status" value="8"/>
</dbReference>
<dbReference type="InterPro" id="IPR001452">
    <property type="entry name" value="SH3_domain"/>
</dbReference>
<dbReference type="GO" id="GO:0005085">
    <property type="term" value="F:guanyl-nucleotide exchange factor activity"/>
    <property type="evidence" value="ECO:0007669"/>
    <property type="project" value="UniProtKB-KW"/>
</dbReference>
<evidence type="ECO:0000313" key="14">
    <source>
        <dbReference type="EMBL" id="EEN65099.1"/>
    </source>
</evidence>
<feature type="compositionally biased region" description="Basic and acidic residues" evidence="10">
    <location>
        <begin position="499"/>
        <end position="508"/>
    </location>
</feature>
<dbReference type="Gene3D" id="1.20.1270.60">
    <property type="entry name" value="Arfaptin homology (AH) domain/BAR domain"/>
    <property type="match status" value="1"/>
</dbReference>
<evidence type="ECO:0000256" key="7">
    <source>
        <dbReference type="ARBA" id="ARBA00032587"/>
    </source>
</evidence>
<evidence type="ECO:0000256" key="6">
    <source>
        <dbReference type="ARBA" id="ARBA00022949"/>
    </source>
</evidence>
<feature type="region of interest" description="Disordered" evidence="10">
    <location>
        <begin position="687"/>
        <end position="750"/>
    </location>
</feature>
<evidence type="ECO:0000259" key="12">
    <source>
        <dbReference type="PROSITE" id="PS50010"/>
    </source>
</evidence>
<feature type="compositionally biased region" description="Acidic residues" evidence="10">
    <location>
        <begin position="217"/>
        <end position="231"/>
    </location>
</feature>
<protein>
    <recommendedName>
        <fullName evidence="3">Dynamin-binding protein</fullName>
    </recommendedName>
    <alternativeName>
        <fullName evidence="7">Scaffold protein Tuba</fullName>
    </alternativeName>
</protein>